<dbReference type="SUPFAM" id="SSF55729">
    <property type="entry name" value="Acyl-CoA N-acyltransferases (Nat)"/>
    <property type="match status" value="1"/>
</dbReference>
<dbReference type="PANTHER" id="PTHR43610:SF1">
    <property type="entry name" value="N-ACETYLTRANSFERASE DOMAIN-CONTAINING PROTEIN"/>
    <property type="match status" value="1"/>
</dbReference>
<accession>A0A4R6Y9X3</accession>
<organism evidence="2 3">
    <name type="scientific">Hydromonas duriensis</name>
    <dbReference type="NCBI Taxonomy" id="1527608"/>
    <lineage>
        <taxon>Bacteria</taxon>
        <taxon>Pseudomonadati</taxon>
        <taxon>Pseudomonadota</taxon>
        <taxon>Betaproteobacteria</taxon>
        <taxon>Burkholderiales</taxon>
        <taxon>Burkholderiaceae</taxon>
        <taxon>Hydromonas</taxon>
    </lineage>
</organism>
<keyword evidence="2" id="KW-0808">Transferase</keyword>
<dbReference type="InterPro" id="IPR016181">
    <property type="entry name" value="Acyl_CoA_acyltransferase"/>
</dbReference>
<dbReference type="OrthoDB" id="5295305at2"/>
<dbReference type="Pfam" id="PF13302">
    <property type="entry name" value="Acetyltransf_3"/>
    <property type="match status" value="1"/>
</dbReference>
<dbReference type="InterPro" id="IPR000182">
    <property type="entry name" value="GNAT_dom"/>
</dbReference>
<evidence type="ECO:0000313" key="2">
    <source>
        <dbReference type="EMBL" id="TDR32320.1"/>
    </source>
</evidence>
<dbReference type="PANTHER" id="PTHR43610">
    <property type="entry name" value="BLL6696 PROTEIN"/>
    <property type="match status" value="1"/>
</dbReference>
<comment type="caution">
    <text evidence="2">The sequence shown here is derived from an EMBL/GenBank/DDBJ whole genome shotgun (WGS) entry which is preliminary data.</text>
</comment>
<sequence>MSRLPALQLSNEFVRLELSSLAHVEGLQKATADGELWRLWYTTVPTIEGVAAEIERRLGLFEQGKMIPLTIIRTLNGVDEIVGMTSFMNIEQTPLYQRAEIGSTWYSPRVQRTVLNTAVKHLMLEYAFEQWKVIAVEFRTHRLNTQSRRAIERLGAQLDGILRAHQIMPNGTLRDTAVYSIGAHEWPAIKTHLEFKIQQYQ</sequence>
<dbReference type="GO" id="GO:0016747">
    <property type="term" value="F:acyltransferase activity, transferring groups other than amino-acyl groups"/>
    <property type="evidence" value="ECO:0007669"/>
    <property type="project" value="InterPro"/>
</dbReference>
<dbReference type="AlphaFoldDB" id="A0A4R6Y9X3"/>
<protein>
    <submittedName>
        <fullName evidence="2">RimJ/RimL family protein N-acetyltransferase</fullName>
    </submittedName>
</protein>
<dbReference type="Gene3D" id="3.40.630.30">
    <property type="match status" value="1"/>
</dbReference>
<evidence type="ECO:0000313" key="3">
    <source>
        <dbReference type="Proteomes" id="UP000294480"/>
    </source>
</evidence>
<proteinExistence type="predicted"/>
<dbReference type="EMBL" id="SNZE01000004">
    <property type="protein sequence ID" value="TDR32320.1"/>
    <property type="molecule type" value="Genomic_DNA"/>
</dbReference>
<dbReference type="Proteomes" id="UP000294480">
    <property type="component" value="Unassembled WGS sequence"/>
</dbReference>
<reference evidence="2 3" key="1">
    <citation type="submission" date="2019-03" db="EMBL/GenBank/DDBJ databases">
        <title>Genomic Encyclopedia of Type Strains, Phase IV (KMG-IV): sequencing the most valuable type-strain genomes for metagenomic binning, comparative biology and taxonomic classification.</title>
        <authorList>
            <person name="Goeker M."/>
        </authorList>
    </citation>
    <scope>NUCLEOTIDE SEQUENCE [LARGE SCALE GENOMIC DNA]</scope>
    <source>
        <strain evidence="2 3">DSM 102852</strain>
    </source>
</reference>
<gene>
    <name evidence="2" type="ORF">DFR44_10434</name>
</gene>
<feature type="domain" description="N-acetyltransferase" evidence="1">
    <location>
        <begin position="17"/>
        <end position="157"/>
    </location>
</feature>
<name>A0A4R6Y9X3_9BURK</name>
<evidence type="ECO:0000259" key="1">
    <source>
        <dbReference type="Pfam" id="PF13302"/>
    </source>
</evidence>
<keyword evidence="3" id="KW-1185">Reference proteome</keyword>
<dbReference type="RefSeq" id="WP_133619188.1">
    <property type="nucleotide sequence ID" value="NZ_SNZE01000004.1"/>
</dbReference>